<dbReference type="Gene3D" id="3.90.25.10">
    <property type="entry name" value="UDP-galactose 4-epimerase, domain 1"/>
    <property type="match status" value="1"/>
</dbReference>
<sequence>MEYKRRIMITGGAGFIGSHVVRLFVKKYPEYRIINVDKLTYAGNLENLKDVEASPNYVFERADICDFEKMSALMEGYGVDGVIHLAAESHVDRSIRDPFTFARTNVLGTLCLLEAARRCWEAQPGGYEGKRFYHISTDEVYGALEMTRPEGVEAPFSTAASSGRKHLAFGEEFFTEETKYRPHSPYSASKAGSDHFVRAYHDTYGMPTIVTNCSNNYGPYQFPEKLIPLFINNIRHRKPLPVYGKGENVRDWLYVEDHARAIDLIFHEGAVAETYNIGGFNEWKNIDIVRVLIRTVDRLLGRAEGEDMDLITYVTDRKGHDMRYAIDSRKLQRELGWEPSLQFEEGIEKTVRWYLDNEEWMNRVTSGEYEKYYEQMYKGR</sequence>
<comment type="similarity">
    <text evidence="1">Belongs to the NAD(P)-dependent epimerase/dehydratase family.</text>
</comment>
<dbReference type="PANTHER" id="PTHR43000">
    <property type="entry name" value="DTDP-D-GLUCOSE 4,6-DEHYDRATASE-RELATED"/>
    <property type="match status" value="1"/>
</dbReference>
<gene>
    <name evidence="3" type="ORF">IAB76_05745</name>
</gene>
<dbReference type="GO" id="GO:0009225">
    <property type="term" value="P:nucleotide-sugar metabolic process"/>
    <property type="evidence" value="ECO:0007669"/>
    <property type="project" value="InterPro"/>
</dbReference>
<dbReference type="CDD" id="cd05246">
    <property type="entry name" value="dTDP_GD_SDR_e"/>
    <property type="match status" value="1"/>
</dbReference>
<evidence type="ECO:0000313" key="3">
    <source>
        <dbReference type="EMBL" id="MBO8480592.1"/>
    </source>
</evidence>
<comment type="caution">
    <text evidence="3">The sequence shown here is derived from an EMBL/GenBank/DDBJ whole genome shotgun (WGS) entry which is preliminary data.</text>
</comment>
<dbReference type="Pfam" id="PF01370">
    <property type="entry name" value="Epimerase"/>
    <property type="match status" value="1"/>
</dbReference>
<reference evidence="3" key="2">
    <citation type="journal article" date="2021" name="PeerJ">
        <title>Extensive microbial diversity within the chicken gut microbiome revealed by metagenomics and culture.</title>
        <authorList>
            <person name="Gilroy R."/>
            <person name="Ravi A."/>
            <person name="Getino M."/>
            <person name="Pursley I."/>
            <person name="Horton D.L."/>
            <person name="Alikhan N.F."/>
            <person name="Baker D."/>
            <person name="Gharbi K."/>
            <person name="Hall N."/>
            <person name="Watson M."/>
            <person name="Adriaenssens E.M."/>
            <person name="Foster-Nyarko E."/>
            <person name="Jarju S."/>
            <person name="Secka A."/>
            <person name="Antonio M."/>
            <person name="Oren A."/>
            <person name="Chaudhuri R.R."/>
            <person name="La Ragione R."/>
            <person name="Hildebrand F."/>
            <person name="Pallen M.J."/>
        </authorList>
    </citation>
    <scope>NUCLEOTIDE SEQUENCE</scope>
    <source>
        <strain evidence="3">B3-1481</strain>
    </source>
</reference>
<dbReference type="InterPro" id="IPR001509">
    <property type="entry name" value="Epimerase_deHydtase"/>
</dbReference>
<name>A0A9D9IWV7_9BACT</name>
<reference evidence="3" key="1">
    <citation type="submission" date="2020-10" db="EMBL/GenBank/DDBJ databases">
        <authorList>
            <person name="Gilroy R."/>
        </authorList>
    </citation>
    <scope>NUCLEOTIDE SEQUENCE</scope>
    <source>
        <strain evidence="3">B3-1481</strain>
    </source>
</reference>
<evidence type="ECO:0000259" key="2">
    <source>
        <dbReference type="Pfam" id="PF01370"/>
    </source>
</evidence>
<dbReference type="SUPFAM" id="SSF51735">
    <property type="entry name" value="NAD(P)-binding Rossmann-fold domains"/>
    <property type="match status" value="1"/>
</dbReference>
<organism evidence="3 4">
    <name type="scientific">Candidatus Cryptobacteroides avistercoris</name>
    <dbReference type="NCBI Taxonomy" id="2840758"/>
    <lineage>
        <taxon>Bacteria</taxon>
        <taxon>Pseudomonadati</taxon>
        <taxon>Bacteroidota</taxon>
        <taxon>Bacteroidia</taxon>
        <taxon>Bacteroidales</taxon>
        <taxon>Candidatus Cryptobacteroides</taxon>
    </lineage>
</organism>
<evidence type="ECO:0000313" key="4">
    <source>
        <dbReference type="Proteomes" id="UP000823769"/>
    </source>
</evidence>
<evidence type="ECO:0000256" key="1">
    <source>
        <dbReference type="ARBA" id="ARBA00007637"/>
    </source>
</evidence>
<proteinExistence type="inferred from homology"/>
<dbReference type="InterPro" id="IPR005888">
    <property type="entry name" value="dTDP_Gluc_deHydtase"/>
</dbReference>
<protein>
    <submittedName>
        <fullName evidence="3">dTDP-glucose 4,6-dehydratase</fullName>
    </submittedName>
</protein>
<dbReference type="InterPro" id="IPR036291">
    <property type="entry name" value="NAD(P)-bd_dom_sf"/>
</dbReference>
<dbReference type="EMBL" id="JADILW010000083">
    <property type="protein sequence ID" value="MBO8480592.1"/>
    <property type="molecule type" value="Genomic_DNA"/>
</dbReference>
<dbReference type="Proteomes" id="UP000823769">
    <property type="component" value="Unassembled WGS sequence"/>
</dbReference>
<feature type="domain" description="NAD-dependent epimerase/dehydratase" evidence="2">
    <location>
        <begin position="7"/>
        <end position="278"/>
    </location>
</feature>
<accession>A0A9D9IWV7</accession>
<dbReference type="AlphaFoldDB" id="A0A9D9IWV7"/>
<dbReference type="Gene3D" id="3.40.50.720">
    <property type="entry name" value="NAD(P)-binding Rossmann-like Domain"/>
    <property type="match status" value="1"/>
</dbReference>
<dbReference type="GO" id="GO:0008460">
    <property type="term" value="F:dTDP-glucose 4,6-dehydratase activity"/>
    <property type="evidence" value="ECO:0007669"/>
    <property type="project" value="InterPro"/>
</dbReference>